<accession>I0HLM0</accession>
<feature type="signal peptide" evidence="1">
    <location>
        <begin position="1"/>
        <end position="23"/>
    </location>
</feature>
<keyword evidence="1" id="KW-0732">Signal</keyword>
<reference evidence="2 3" key="1">
    <citation type="journal article" date="2012" name="J. Bacteriol.">
        <title>Complete genome sequence of phototrophic betaproteobacterium Rubrivivax gelatinosus IL144.</title>
        <authorList>
            <person name="Nagashima S."/>
            <person name="Kamimura A."/>
            <person name="Shimizu T."/>
            <person name="Nakamura-isaki S."/>
            <person name="Aono E."/>
            <person name="Sakamoto K."/>
            <person name="Ichikawa N."/>
            <person name="Nakazawa H."/>
            <person name="Sekine M."/>
            <person name="Yamazaki S."/>
            <person name="Fujita N."/>
            <person name="Shimada K."/>
            <person name="Hanada S."/>
            <person name="Nagashima K.V.P."/>
        </authorList>
    </citation>
    <scope>NUCLEOTIDE SEQUENCE [LARGE SCALE GENOMIC DNA]</scope>
    <source>
        <strain evidence="3">NBRC 100245 / IL144</strain>
    </source>
</reference>
<proteinExistence type="predicted"/>
<feature type="chain" id="PRO_5003628249" description="Histidine phosphatase family protein" evidence="1">
    <location>
        <begin position="24"/>
        <end position="204"/>
    </location>
</feature>
<dbReference type="STRING" id="983917.RGE_05620"/>
<keyword evidence="3" id="KW-1185">Reference proteome</keyword>
<gene>
    <name evidence="2" type="ordered locus">RGE_05620</name>
</gene>
<evidence type="ECO:0008006" key="4">
    <source>
        <dbReference type="Google" id="ProtNLM"/>
    </source>
</evidence>
<dbReference type="AlphaFoldDB" id="I0HLM0"/>
<evidence type="ECO:0000313" key="3">
    <source>
        <dbReference type="Proteomes" id="UP000007883"/>
    </source>
</evidence>
<dbReference type="eggNOG" id="COG0406">
    <property type="taxonomic scope" value="Bacteria"/>
</dbReference>
<evidence type="ECO:0000313" key="2">
    <source>
        <dbReference type="EMBL" id="BAL93907.1"/>
    </source>
</evidence>
<organism evidence="2 3">
    <name type="scientific">Rubrivivax gelatinosus (strain NBRC 100245 / IL144)</name>
    <dbReference type="NCBI Taxonomy" id="983917"/>
    <lineage>
        <taxon>Bacteria</taxon>
        <taxon>Pseudomonadati</taxon>
        <taxon>Pseudomonadota</taxon>
        <taxon>Betaproteobacteria</taxon>
        <taxon>Burkholderiales</taxon>
        <taxon>Sphaerotilaceae</taxon>
        <taxon>Rubrivivax</taxon>
    </lineage>
</organism>
<name>I0HLM0_RUBGI</name>
<sequence length="204" mass="21091">MSPPSVRGLSALAALLCAAAVSAAPADTTIVILRHGEKPPAGLGQLDCRGLNRALALPAVLLGAYGTPSAIYAPDPSVLKRDKGVPYPYIRPLATIEPLAVRVGLPVQLGWAMEQVEPLAAHLLAQPPGTYVVAWEHHLGARLARALVAAAGGDAAEVPGWADDDFDSLYEVRLQHAAGRATGAEFRIGHQGLNGLPAACPSGR</sequence>
<dbReference type="KEGG" id="rge:RGE_05620"/>
<dbReference type="HOGENOM" id="CLU_085795_1_0_4"/>
<dbReference type="RefSeq" id="WP_014426783.1">
    <property type="nucleotide sequence ID" value="NC_017075.1"/>
</dbReference>
<protein>
    <recommendedName>
        <fullName evidence="4">Histidine phosphatase family protein</fullName>
    </recommendedName>
</protein>
<dbReference type="EMBL" id="AP012320">
    <property type="protein sequence ID" value="BAL93907.1"/>
    <property type="molecule type" value="Genomic_DNA"/>
</dbReference>
<evidence type="ECO:0000256" key="1">
    <source>
        <dbReference type="SAM" id="SignalP"/>
    </source>
</evidence>
<dbReference type="Proteomes" id="UP000007883">
    <property type="component" value="Chromosome"/>
</dbReference>
<dbReference type="PATRIC" id="fig|983917.3.peg.554"/>